<sequence length="222" mass="23890">MTEIELLTYEPSPSAREVTPRSHAPAVIDLPQPDTDSGVSLMTALWTRASTREFADDRLTQGTLGGILWAANGVNRPATGGRTAPSAHAFREVDVYAVLEEGVYRYDAPGHRLVLKHAVDARNMTGYQDFVGTAPLDLVYVVCMSKLLEMAPQQRDIFAAVSAGAISQNVSLYCASAGLATVVRGWINHRLLANALSLNEDELPILAQTVGKRATVLTSLAD</sequence>
<dbReference type="Gene3D" id="3.40.109.10">
    <property type="entry name" value="NADH Oxidase"/>
    <property type="match status" value="1"/>
</dbReference>
<accession>A0A4R8LTB9</accession>
<protein>
    <submittedName>
        <fullName evidence="2">Nitroreductase</fullName>
    </submittedName>
</protein>
<dbReference type="InterPro" id="IPR052544">
    <property type="entry name" value="Bacteriocin_Proc_Enz"/>
</dbReference>
<dbReference type="AlphaFoldDB" id="A0A4R8LTB9"/>
<feature type="domain" description="Nitroreductase" evidence="1">
    <location>
        <begin position="47"/>
        <end position="212"/>
    </location>
</feature>
<dbReference type="InterPro" id="IPR000415">
    <property type="entry name" value="Nitroreductase-like"/>
</dbReference>
<dbReference type="EMBL" id="SORE01000008">
    <property type="protein sequence ID" value="TDY50950.1"/>
    <property type="molecule type" value="Genomic_DNA"/>
</dbReference>
<dbReference type="RefSeq" id="WP_134192176.1">
    <property type="nucleotide sequence ID" value="NZ_JBHLUW010000003.1"/>
</dbReference>
<reference evidence="2 3" key="1">
    <citation type="submission" date="2019-03" db="EMBL/GenBank/DDBJ databases">
        <title>Genomic Encyclopedia of Type Strains, Phase III (KMG-III): the genomes of soil and plant-associated and newly described type strains.</title>
        <authorList>
            <person name="Whitman W."/>
        </authorList>
    </citation>
    <scope>NUCLEOTIDE SEQUENCE [LARGE SCALE GENOMIC DNA]</scope>
    <source>
        <strain evidence="2 3">LMG 29544</strain>
    </source>
</reference>
<dbReference type="Proteomes" id="UP000295509">
    <property type="component" value="Unassembled WGS sequence"/>
</dbReference>
<name>A0A4R8LTB9_9BURK</name>
<evidence type="ECO:0000259" key="1">
    <source>
        <dbReference type="Pfam" id="PF00881"/>
    </source>
</evidence>
<dbReference type="OrthoDB" id="9802775at2"/>
<dbReference type="InterPro" id="IPR029479">
    <property type="entry name" value="Nitroreductase"/>
</dbReference>
<proteinExistence type="predicted"/>
<evidence type="ECO:0000313" key="2">
    <source>
        <dbReference type="EMBL" id="TDY50950.1"/>
    </source>
</evidence>
<organism evidence="2 3">
    <name type="scientific">Paraburkholderia rhizosphaerae</name>
    <dbReference type="NCBI Taxonomy" id="480658"/>
    <lineage>
        <taxon>Bacteria</taxon>
        <taxon>Pseudomonadati</taxon>
        <taxon>Pseudomonadota</taxon>
        <taxon>Betaproteobacteria</taxon>
        <taxon>Burkholderiales</taxon>
        <taxon>Burkholderiaceae</taxon>
        <taxon>Paraburkholderia</taxon>
    </lineage>
</organism>
<comment type="caution">
    <text evidence="2">The sequence shown here is derived from an EMBL/GenBank/DDBJ whole genome shotgun (WGS) entry which is preliminary data.</text>
</comment>
<dbReference type="PANTHER" id="PTHR43745">
    <property type="entry name" value="NITROREDUCTASE MJ1384-RELATED"/>
    <property type="match status" value="1"/>
</dbReference>
<dbReference type="PANTHER" id="PTHR43745:SF2">
    <property type="entry name" value="NITROREDUCTASE MJ1384-RELATED"/>
    <property type="match status" value="1"/>
</dbReference>
<dbReference type="Pfam" id="PF00881">
    <property type="entry name" value="Nitroreductase"/>
    <property type="match status" value="1"/>
</dbReference>
<dbReference type="GO" id="GO:0016491">
    <property type="term" value="F:oxidoreductase activity"/>
    <property type="evidence" value="ECO:0007669"/>
    <property type="project" value="InterPro"/>
</dbReference>
<evidence type="ECO:0000313" key="3">
    <source>
        <dbReference type="Proteomes" id="UP000295509"/>
    </source>
</evidence>
<gene>
    <name evidence="2" type="ORF">BX592_108187</name>
</gene>
<dbReference type="SUPFAM" id="SSF55469">
    <property type="entry name" value="FMN-dependent nitroreductase-like"/>
    <property type="match status" value="1"/>
</dbReference>
<keyword evidence="3" id="KW-1185">Reference proteome</keyword>